<dbReference type="AlphaFoldDB" id="A0A7C3C626"/>
<dbReference type="Pfam" id="PF05284">
    <property type="entry name" value="DUF736"/>
    <property type="match status" value="1"/>
</dbReference>
<sequence length="103" mass="11430">MATIGTFKQTKAGYEGTIATLSMSHKVKFITNDNKKNDDSPDYFIKSGQSDFGVAWKETKDSDEPLEYVKVLLDGPMLSKPVNAALFDHDDGADLVWSRPKSQ</sequence>
<gene>
    <name evidence="1" type="ORF">ENJ46_05535</name>
</gene>
<name>A0A7C3C626_9PROT</name>
<organism evidence="1">
    <name type="scientific">Hellea balneolensis</name>
    <dbReference type="NCBI Taxonomy" id="287478"/>
    <lineage>
        <taxon>Bacteria</taxon>
        <taxon>Pseudomonadati</taxon>
        <taxon>Pseudomonadota</taxon>
        <taxon>Alphaproteobacteria</taxon>
        <taxon>Maricaulales</taxon>
        <taxon>Robiginitomaculaceae</taxon>
        <taxon>Hellea</taxon>
    </lineage>
</organism>
<dbReference type="Proteomes" id="UP000886042">
    <property type="component" value="Unassembled WGS sequence"/>
</dbReference>
<evidence type="ECO:0000313" key="1">
    <source>
        <dbReference type="EMBL" id="HFB55368.1"/>
    </source>
</evidence>
<comment type="caution">
    <text evidence="1">The sequence shown here is derived from an EMBL/GenBank/DDBJ whole genome shotgun (WGS) entry which is preliminary data.</text>
</comment>
<dbReference type="EMBL" id="DRMN01000361">
    <property type="protein sequence ID" value="HFB55368.1"/>
    <property type="molecule type" value="Genomic_DNA"/>
</dbReference>
<reference evidence="1" key="1">
    <citation type="journal article" date="2020" name="mSystems">
        <title>Genome- and Community-Level Interaction Insights into Carbon Utilization and Element Cycling Functions of Hydrothermarchaeota in Hydrothermal Sediment.</title>
        <authorList>
            <person name="Zhou Z."/>
            <person name="Liu Y."/>
            <person name="Xu W."/>
            <person name="Pan J."/>
            <person name="Luo Z.H."/>
            <person name="Li M."/>
        </authorList>
    </citation>
    <scope>NUCLEOTIDE SEQUENCE [LARGE SCALE GENOMIC DNA]</scope>
    <source>
        <strain evidence="1">HyVt-489</strain>
    </source>
</reference>
<protein>
    <submittedName>
        <fullName evidence="1">DUF736 domain-containing protein</fullName>
    </submittedName>
</protein>
<proteinExistence type="predicted"/>
<accession>A0A7C3C626</accession>
<dbReference type="InterPro" id="IPR007948">
    <property type="entry name" value="DUF736"/>
</dbReference>